<dbReference type="PIRSF" id="PIRSF001549">
    <property type="entry name" value="His-tRNA_synth"/>
    <property type="match status" value="1"/>
</dbReference>
<name>A0ABW8NGS7_9GAMM</name>
<dbReference type="RefSeq" id="WP_416205487.1">
    <property type="nucleotide sequence ID" value="NZ_JBBKTX010000007.1"/>
</dbReference>
<dbReference type="HAMAP" id="MF_00125">
    <property type="entry name" value="HisZ"/>
    <property type="match status" value="1"/>
</dbReference>
<dbReference type="InterPro" id="IPR004516">
    <property type="entry name" value="HisRS/HisZ"/>
</dbReference>
<keyword evidence="11" id="KW-1185">Reference proteome</keyword>
<evidence type="ECO:0000256" key="5">
    <source>
        <dbReference type="ARBA" id="ARBA00020397"/>
    </source>
</evidence>
<evidence type="ECO:0000313" key="11">
    <source>
        <dbReference type="Proteomes" id="UP001620597"/>
    </source>
</evidence>
<reference evidence="10 11" key="1">
    <citation type="submission" date="2024-03" db="EMBL/GenBank/DDBJ databases">
        <title>High-quality draft genome sequence of Oceanobacter sp. wDCs-4.</title>
        <authorList>
            <person name="Dong C."/>
        </authorList>
    </citation>
    <scope>NUCLEOTIDE SEQUENCE [LARGE SCALE GENOMIC DNA]</scope>
    <source>
        <strain evidence="11">wDCs-4</strain>
    </source>
</reference>
<dbReference type="CDD" id="cd00773">
    <property type="entry name" value="HisRS-like_core"/>
    <property type="match status" value="1"/>
</dbReference>
<comment type="caution">
    <text evidence="10">The sequence shown here is derived from an EMBL/GenBank/DDBJ whole genome shotgun (WGS) entry which is preliminary data.</text>
</comment>
<keyword evidence="8" id="KW-0368">Histidine biosynthesis</keyword>
<proteinExistence type="inferred from homology"/>
<comment type="similarity">
    <text evidence="3 8">Belongs to the class-II aminoacyl-tRNA synthetase family. HisZ subfamily.</text>
</comment>
<gene>
    <name evidence="8" type="primary">hisZ</name>
    <name evidence="10" type="ORF">WG929_07060</name>
</gene>
<dbReference type="InterPro" id="IPR045864">
    <property type="entry name" value="aa-tRNA-synth_II/BPL/LPL"/>
</dbReference>
<dbReference type="SUPFAM" id="SSF55681">
    <property type="entry name" value="Class II aaRS and biotin synthetases"/>
    <property type="match status" value="1"/>
</dbReference>
<comment type="pathway">
    <text evidence="2 8">Amino-acid biosynthesis; L-histidine biosynthesis; L-histidine from 5-phospho-alpha-D-ribose 1-diphosphate: step 1/9.</text>
</comment>
<dbReference type="Proteomes" id="UP001620597">
    <property type="component" value="Unassembled WGS sequence"/>
</dbReference>
<evidence type="ECO:0000256" key="4">
    <source>
        <dbReference type="ARBA" id="ARBA00011496"/>
    </source>
</evidence>
<evidence type="ECO:0000256" key="2">
    <source>
        <dbReference type="ARBA" id="ARBA00004667"/>
    </source>
</evidence>
<organism evidence="10 11">
    <name type="scientific">Oceanobacter antarcticus</name>
    <dbReference type="NCBI Taxonomy" id="3133425"/>
    <lineage>
        <taxon>Bacteria</taxon>
        <taxon>Pseudomonadati</taxon>
        <taxon>Pseudomonadota</taxon>
        <taxon>Gammaproteobacteria</taxon>
        <taxon>Oceanospirillales</taxon>
        <taxon>Oceanospirillaceae</taxon>
        <taxon>Oceanobacter</taxon>
    </lineage>
</organism>
<dbReference type="InterPro" id="IPR041715">
    <property type="entry name" value="HisRS-like_core"/>
</dbReference>
<comment type="miscellaneous">
    <text evidence="8">This function is generally fulfilled by the C-terminal part of HisG, which is missing in some bacteria such as this one.</text>
</comment>
<sequence>MTLADRWLLPDGIEEVLPPGAQQIEHLRRRLLDLMDGWGYDLVMPPVLEYLDALLTGTGKDLDLRTFKVTDQISGRMLGLSADTTPQVARIDAHSLAPQGIGRFCYCRTVFHTRARSLLASRTPTQIGAELFGEAGAEADVEMLGLMLSLLAASAVENVHLDIGNVGVYRAIAEQAGVTTVQQAELFDLLKLKCASDIDAWAEREIADSDSRAALQLLARLQGTLDNLEVGFGKLTALVPAAAGELEHIRVVASQILARFPAVPLYIDLTELRGYQYHTGLVFGAYVPGYGDAIAQGGRYDETGKAFGRARPARGFSADLRVLARLGNFVPERKPLVLAPTSDDAALWQQVNELRQQGMRVISCREQDTQQADYSLQTINGQWQLVSVQPVQD</sequence>
<evidence type="ECO:0000256" key="1">
    <source>
        <dbReference type="ARBA" id="ARBA00004496"/>
    </source>
</evidence>
<dbReference type="NCBIfam" id="NF008935">
    <property type="entry name" value="PRK12292.1-1"/>
    <property type="match status" value="1"/>
</dbReference>
<feature type="domain" description="Class II Histidinyl-tRNA synthetase (HisRS)-like catalytic core" evidence="9">
    <location>
        <begin position="12"/>
        <end position="322"/>
    </location>
</feature>
<dbReference type="GO" id="GO:0016757">
    <property type="term" value="F:glycosyltransferase activity"/>
    <property type="evidence" value="ECO:0007669"/>
    <property type="project" value="UniProtKB-KW"/>
</dbReference>
<dbReference type="EMBL" id="JBBKTX010000007">
    <property type="protein sequence ID" value="MFK4752164.1"/>
    <property type="molecule type" value="Genomic_DNA"/>
</dbReference>
<dbReference type="Pfam" id="PF13393">
    <property type="entry name" value="tRNA-synt_His"/>
    <property type="match status" value="1"/>
</dbReference>
<protein>
    <recommendedName>
        <fullName evidence="5 8">ATP phosphoribosyltransferase regulatory subunit</fullName>
    </recommendedName>
</protein>
<evidence type="ECO:0000256" key="3">
    <source>
        <dbReference type="ARBA" id="ARBA00005539"/>
    </source>
</evidence>
<comment type="subunit">
    <text evidence="4 8">Heteromultimer composed of HisG and HisZ subunits.</text>
</comment>
<evidence type="ECO:0000256" key="6">
    <source>
        <dbReference type="ARBA" id="ARBA00022490"/>
    </source>
</evidence>
<dbReference type="PANTHER" id="PTHR43707:SF1">
    <property type="entry name" value="HISTIDINE--TRNA LIGASE, MITOCHONDRIAL-RELATED"/>
    <property type="match status" value="1"/>
</dbReference>
<keyword evidence="10" id="KW-0328">Glycosyltransferase</keyword>
<dbReference type="Gene3D" id="3.30.930.10">
    <property type="entry name" value="Bira Bifunctional Protein, Domain 2"/>
    <property type="match status" value="1"/>
</dbReference>
<evidence type="ECO:0000259" key="9">
    <source>
        <dbReference type="Pfam" id="PF13393"/>
    </source>
</evidence>
<keyword evidence="8" id="KW-0028">Amino-acid biosynthesis</keyword>
<dbReference type="InterPro" id="IPR004517">
    <property type="entry name" value="HisZ"/>
</dbReference>
<comment type="subcellular location">
    <subcellularLocation>
        <location evidence="1 8">Cytoplasm</location>
    </subcellularLocation>
</comment>
<keyword evidence="10" id="KW-0808">Transferase</keyword>
<accession>A0ABW8NGS7</accession>
<dbReference type="PANTHER" id="PTHR43707">
    <property type="entry name" value="HISTIDYL-TRNA SYNTHETASE"/>
    <property type="match status" value="1"/>
</dbReference>
<evidence type="ECO:0000313" key="10">
    <source>
        <dbReference type="EMBL" id="MFK4752164.1"/>
    </source>
</evidence>
<keyword evidence="6 8" id="KW-0963">Cytoplasm</keyword>
<evidence type="ECO:0000256" key="7">
    <source>
        <dbReference type="ARBA" id="ARBA00025246"/>
    </source>
</evidence>
<comment type="function">
    <text evidence="7 8">Required for the first step of histidine biosynthesis. May allow the feedback regulation of ATP phosphoribosyltransferase activity by histidine.</text>
</comment>
<dbReference type="NCBIfam" id="NF009086">
    <property type="entry name" value="PRK12421.1"/>
    <property type="match status" value="1"/>
</dbReference>
<evidence type="ECO:0000256" key="8">
    <source>
        <dbReference type="HAMAP-Rule" id="MF_00125"/>
    </source>
</evidence>